<sequence length="93" mass="11032">MDNQNYSYPINADWTTEELIIVTKMFSLIEDVYEGGANREMVLNQYQEFKKIVQSKSEEKQLGRQFEHDSGYVLYEVVKLANTSDRKTIRMER</sequence>
<dbReference type="KEGG" id="lol:LACOL_1149"/>
<dbReference type="AlphaFoldDB" id="A0A0R1RIK4"/>
<dbReference type="NCBIfam" id="NF003353">
    <property type="entry name" value="PRK04387.1"/>
    <property type="match status" value="1"/>
</dbReference>
<gene>
    <name evidence="1" type="ORF">FC70_GL001431</name>
</gene>
<name>A0A0R1RIK4_9LACO</name>
<dbReference type="InterPro" id="IPR023324">
    <property type="entry name" value="BH2638-like_sf"/>
</dbReference>
<dbReference type="STRING" id="1423778.FC70_GL001431"/>
<dbReference type="OrthoDB" id="1649074at2"/>
<proteinExistence type="predicted"/>
<dbReference type="Proteomes" id="UP000051697">
    <property type="component" value="Unassembled WGS sequence"/>
</dbReference>
<dbReference type="SUPFAM" id="SSF158504">
    <property type="entry name" value="BH2638-like"/>
    <property type="match status" value="1"/>
</dbReference>
<keyword evidence="2" id="KW-1185">Reference proteome</keyword>
<protein>
    <submittedName>
        <fullName evidence="1">Uncharacterized protein</fullName>
    </submittedName>
</protein>
<comment type="caution">
    <text evidence="1">The sequence shown here is derived from an EMBL/GenBank/DDBJ whole genome shotgun (WGS) entry which is preliminary data.</text>
</comment>
<dbReference type="PIRSF" id="PIRSF037260">
    <property type="entry name" value="UPF0223"/>
    <property type="match status" value="1"/>
</dbReference>
<reference evidence="1 2" key="1">
    <citation type="journal article" date="2015" name="Genome Announc.">
        <title>Expanding the biotechnology potential of lactobacilli through comparative genomics of 213 strains and associated genera.</title>
        <authorList>
            <person name="Sun Z."/>
            <person name="Harris H.M."/>
            <person name="McCann A."/>
            <person name="Guo C."/>
            <person name="Argimon S."/>
            <person name="Zhang W."/>
            <person name="Yang X."/>
            <person name="Jeffery I.B."/>
            <person name="Cooney J.C."/>
            <person name="Kagawa T.F."/>
            <person name="Liu W."/>
            <person name="Song Y."/>
            <person name="Salvetti E."/>
            <person name="Wrobel A."/>
            <person name="Rasinkangas P."/>
            <person name="Parkhill J."/>
            <person name="Rea M.C."/>
            <person name="O'Sullivan O."/>
            <person name="Ritari J."/>
            <person name="Douillard F.P."/>
            <person name="Paul Ross R."/>
            <person name="Yang R."/>
            <person name="Briner A.E."/>
            <person name="Felis G.E."/>
            <person name="de Vos W.M."/>
            <person name="Barrangou R."/>
            <person name="Klaenhammer T.R."/>
            <person name="Caufield P.W."/>
            <person name="Cui Y."/>
            <person name="Zhang H."/>
            <person name="O'Toole P.W."/>
        </authorList>
    </citation>
    <scope>NUCLEOTIDE SEQUENCE [LARGE SCALE GENOMIC DNA]</scope>
    <source>
        <strain evidence="1 2">DSM 15707</strain>
    </source>
</reference>
<evidence type="ECO:0000313" key="2">
    <source>
        <dbReference type="Proteomes" id="UP000051697"/>
    </source>
</evidence>
<dbReference type="RefSeq" id="WP_057890362.1">
    <property type="nucleotide sequence ID" value="NZ_AZFE01000032.1"/>
</dbReference>
<dbReference type="PATRIC" id="fig|1423778.4.peg.1467"/>
<dbReference type="Gene3D" id="1.10.220.80">
    <property type="entry name" value="BH2638-like"/>
    <property type="match status" value="1"/>
</dbReference>
<organism evidence="1 2">
    <name type="scientific">Paucilactobacillus oligofermentans DSM 15707 = LMG 22743</name>
    <dbReference type="NCBI Taxonomy" id="1423778"/>
    <lineage>
        <taxon>Bacteria</taxon>
        <taxon>Bacillati</taxon>
        <taxon>Bacillota</taxon>
        <taxon>Bacilli</taxon>
        <taxon>Lactobacillales</taxon>
        <taxon>Lactobacillaceae</taxon>
        <taxon>Paucilactobacillus</taxon>
    </lineage>
</organism>
<dbReference type="EMBL" id="AZFE01000032">
    <property type="protein sequence ID" value="KRL54634.1"/>
    <property type="molecule type" value="Genomic_DNA"/>
</dbReference>
<evidence type="ECO:0000313" key="1">
    <source>
        <dbReference type="EMBL" id="KRL54634.1"/>
    </source>
</evidence>
<dbReference type="InterPro" id="IPR007920">
    <property type="entry name" value="UPF0223"/>
</dbReference>
<accession>A0A0R1RIK4</accession>
<dbReference type="Pfam" id="PF05256">
    <property type="entry name" value="UPF0223"/>
    <property type="match status" value="1"/>
</dbReference>